<reference evidence="1" key="2">
    <citation type="journal article" date="2019" name="Int. J. Syst. Evol. Microbiol.">
        <title>Polynucleobacter paneuropaeus sp. nov., characterized by six strains isolated from freshwater lakes located along a 3000 km north-south cross-section across Europe.</title>
        <authorList>
            <person name="Hoetzinger M."/>
            <person name="Schmidt J."/>
            <person name="Pitt A."/>
            <person name="Koll U."/>
            <person name="Lang E."/>
            <person name="Hahn M.W."/>
        </authorList>
    </citation>
    <scope>NUCLEOTIDE SEQUENCE</scope>
    <source>
        <strain evidence="1">MG-25-Pas1-D2</strain>
    </source>
</reference>
<dbReference type="Proteomes" id="UP000248592">
    <property type="component" value="Chromosome"/>
</dbReference>
<name>A0A2Z4JR45_9BURK</name>
<reference evidence="2" key="3">
    <citation type="journal article" date="2021" name="Genome Biol. Evol.">
        <title>Continental-Scale Gene Flow Prevents Allopatric Divergence of Pelagic Freshwater Bacteria.</title>
        <authorList>
            <person name="Hoetzinger M."/>
            <person name="Pitt A."/>
            <person name="Huemer A."/>
            <person name="Hahn M.W."/>
        </authorList>
    </citation>
    <scope>NUCLEOTIDE SEQUENCE</scope>
    <source>
        <strain evidence="2">SM1-W8</strain>
    </source>
</reference>
<dbReference type="RefSeq" id="WP_112294274.1">
    <property type="nucleotide sequence ID" value="NZ_CBCSBS010000002.1"/>
</dbReference>
<sequence>MIIAWILSIIFSFSSLILYLEKMNALELIQTQTQSQSQEKFIQAEKIILDCQTDLILGASDHHPNCDFHFLQKNYWFISTIDKPQIEVLVFFDSQQGVLKRLNWRQAFD</sequence>
<reference evidence="3" key="1">
    <citation type="submission" date="2018-06" db="EMBL/GenBank/DDBJ databases">
        <title>Description of a new Polynucleobacter species.</title>
        <authorList>
            <person name="Hahn M.W."/>
        </authorList>
    </citation>
    <scope>NUCLEOTIDE SEQUENCE [LARGE SCALE GENOMIC DNA]</scope>
    <source>
        <strain evidence="3">MG-25-Pas1-D2</strain>
    </source>
</reference>
<evidence type="ECO:0000313" key="3">
    <source>
        <dbReference type="Proteomes" id="UP000248592"/>
    </source>
</evidence>
<gene>
    <name evidence="2" type="ORF">G6731_08270</name>
    <name evidence="1" type="ORF">Pas1_01435</name>
</gene>
<dbReference type="EMBL" id="JAANEY010000001">
    <property type="protein sequence ID" value="MBT8551945.1"/>
    <property type="molecule type" value="Genomic_DNA"/>
</dbReference>
<protein>
    <submittedName>
        <fullName evidence="1">Uncharacterized protein</fullName>
    </submittedName>
</protein>
<proteinExistence type="predicted"/>
<dbReference type="OrthoDB" id="9132832at2"/>
<evidence type="ECO:0000313" key="1">
    <source>
        <dbReference type="EMBL" id="AWW49153.1"/>
    </source>
</evidence>
<dbReference type="EMBL" id="CP030085">
    <property type="protein sequence ID" value="AWW49153.1"/>
    <property type="molecule type" value="Genomic_DNA"/>
</dbReference>
<organism evidence="1 3">
    <name type="scientific">Polynucleobacter paneuropaeus</name>
    <dbReference type="NCBI Taxonomy" id="2527775"/>
    <lineage>
        <taxon>Bacteria</taxon>
        <taxon>Pseudomonadati</taxon>
        <taxon>Pseudomonadota</taxon>
        <taxon>Betaproteobacteria</taxon>
        <taxon>Burkholderiales</taxon>
        <taxon>Burkholderiaceae</taxon>
        <taxon>Polynucleobacter</taxon>
    </lineage>
</organism>
<accession>A0A2Z4JR45</accession>
<evidence type="ECO:0000313" key="2">
    <source>
        <dbReference type="EMBL" id="MBT8551945.1"/>
    </source>
</evidence>
<dbReference type="AlphaFoldDB" id="A0A2Z4JR45"/>
<dbReference type="Proteomes" id="UP000783102">
    <property type="component" value="Unassembled WGS sequence"/>
</dbReference>